<feature type="region of interest" description="Disordered" evidence="1">
    <location>
        <begin position="64"/>
        <end position="93"/>
    </location>
</feature>
<feature type="domain" description="AB hydrolase-1" evidence="2">
    <location>
        <begin position="235"/>
        <end position="518"/>
    </location>
</feature>
<dbReference type="Pfam" id="PF00561">
    <property type="entry name" value="Abhydrolase_1"/>
    <property type="match status" value="1"/>
</dbReference>
<feature type="compositionally biased region" description="Low complexity" evidence="1">
    <location>
        <begin position="64"/>
        <end position="90"/>
    </location>
</feature>
<dbReference type="EMBL" id="JAYWIO010000008">
    <property type="protein sequence ID" value="KAK7245170.1"/>
    <property type="molecule type" value="Genomic_DNA"/>
</dbReference>
<dbReference type="SUPFAM" id="SSF53474">
    <property type="entry name" value="alpha/beta-Hydrolases"/>
    <property type="match status" value="1"/>
</dbReference>
<evidence type="ECO:0000259" key="2">
    <source>
        <dbReference type="Pfam" id="PF00561"/>
    </source>
</evidence>
<keyword evidence="4" id="KW-1185">Reference proteome</keyword>
<dbReference type="Gene3D" id="3.40.50.1820">
    <property type="entry name" value="alpha/beta hydrolase"/>
    <property type="match status" value="1"/>
</dbReference>
<evidence type="ECO:0000313" key="4">
    <source>
        <dbReference type="Proteomes" id="UP001372338"/>
    </source>
</evidence>
<proteinExistence type="predicted"/>
<accession>A0AAN9E7S1</accession>
<evidence type="ECO:0000256" key="1">
    <source>
        <dbReference type="SAM" id="MobiDB-lite"/>
    </source>
</evidence>
<evidence type="ECO:0000313" key="3">
    <source>
        <dbReference type="EMBL" id="KAK7245170.1"/>
    </source>
</evidence>
<feature type="region of interest" description="Disordered" evidence="1">
    <location>
        <begin position="535"/>
        <end position="563"/>
    </location>
</feature>
<dbReference type="InterPro" id="IPR000073">
    <property type="entry name" value="AB_hydrolase_1"/>
</dbReference>
<dbReference type="Proteomes" id="UP001372338">
    <property type="component" value="Unassembled WGS sequence"/>
</dbReference>
<name>A0AAN9E7S1_CROPI</name>
<dbReference type="PANTHER" id="PTHR45763:SF8">
    <property type="entry name" value="ALPHA_BETA-HYDROLASES SUPERFAMILY PROTEIN"/>
    <property type="match status" value="1"/>
</dbReference>
<protein>
    <recommendedName>
        <fullName evidence="2">AB hydrolase-1 domain-containing protein</fullName>
    </recommendedName>
</protein>
<dbReference type="PANTHER" id="PTHR45763">
    <property type="entry name" value="HYDROLASE, ALPHA/BETA FOLD FAMILY PROTEIN, EXPRESSED-RELATED"/>
    <property type="match status" value="1"/>
</dbReference>
<dbReference type="AlphaFoldDB" id="A0AAN9E7S1"/>
<gene>
    <name evidence="3" type="ORF">RIF29_40005</name>
</gene>
<sequence length="563" mass="64438">MIFSTKRKKYKIRCCIVSNEIHFLRQLFRVSMATSSWSEELASLVEDPVLHYAADPNQTISYTTTTTTTTTRRTTTSFEVSSGDDSLSSSSEERTESLKDQAVGFMMACCEIVMELGRGCRDIILQQNLVNEDSYVVKKLGGTCAKVSKRLSFLNEFLPEDRDPLQAWSVVFTVFILALAAISVDPNRDTLTKVVKVAMHPLNASRILLPDGRYMAYHDQGVPAGRDRYTLVAPHSFLSSRLAGIPGIKASLLEEYGIRIVTYDLPGFGESDPHHTRNLYSSAMDMLHLANAVNVSANFWVLCHSSGCIHAWASLRYIPERIAGAAMVAPMINPYEPHMLKDEMRRTWDKWLQRRRFMYSLAHRFPKLLTFFYRKSFLPENHERIDKLLSFSLGKKDEITIEEPAFEEFWQRDVEESVRQGKVEPFLEEAVLLVSKWGFDIEELHVQKKCQTRGILLWLKSMYSQAECELAGFLGPIHIWQGLDDRVVPPSMSEYIERVLPEAVIHKLPNEGHYSYFFFCDECHRQMFSSLFGTPQGPVEPQEETAFEENKEDVLQESVSNME</sequence>
<organism evidence="3 4">
    <name type="scientific">Crotalaria pallida</name>
    <name type="common">Smooth rattlebox</name>
    <name type="synonym">Crotalaria striata</name>
    <dbReference type="NCBI Taxonomy" id="3830"/>
    <lineage>
        <taxon>Eukaryota</taxon>
        <taxon>Viridiplantae</taxon>
        <taxon>Streptophyta</taxon>
        <taxon>Embryophyta</taxon>
        <taxon>Tracheophyta</taxon>
        <taxon>Spermatophyta</taxon>
        <taxon>Magnoliopsida</taxon>
        <taxon>eudicotyledons</taxon>
        <taxon>Gunneridae</taxon>
        <taxon>Pentapetalae</taxon>
        <taxon>rosids</taxon>
        <taxon>fabids</taxon>
        <taxon>Fabales</taxon>
        <taxon>Fabaceae</taxon>
        <taxon>Papilionoideae</taxon>
        <taxon>50 kb inversion clade</taxon>
        <taxon>genistoids sensu lato</taxon>
        <taxon>core genistoids</taxon>
        <taxon>Crotalarieae</taxon>
        <taxon>Crotalaria</taxon>
    </lineage>
</organism>
<comment type="caution">
    <text evidence="3">The sequence shown here is derived from an EMBL/GenBank/DDBJ whole genome shotgun (WGS) entry which is preliminary data.</text>
</comment>
<dbReference type="InterPro" id="IPR029058">
    <property type="entry name" value="AB_hydrolase_fold"/>
</dbReference>
<reference evidence="3 4" key="1">
    <citation type="submission" date="2024-01" db="EMBL/GenBank/DDBJ databases">
        <title>The genomes of 5 underutilized Papilionoideae crops provide insights into root nodulation and disease resistanc.</title>
        <authorList>
            <person name="Yuan L."/>
        </authorList>
    </citation>
    <scope>NUCLEOTIDE SEQUENCE [LARGE SCALE GENOMIC DNA]</scope>
    <source>
        <strain evidence="3">ZHUSHIDOU_FW_LH</strain>
        <tissue evidence="3">Leaf</tissue>
    </source>
</reference>